<keyword evidence="1" id="KW-0812">Transmembrane</keyword>
<proteinExistence type="predicted"/>
<dbReference type="PROSITE" id="PS00409">
    <property type="entry name" value="PROKAR_NTER_METHYL"/>
    <property type="match status" value="1"/>
</dbReference>
<evidence type="ECO:0000256" key="1">
    <source>
        <dbReference type="SAM" id="Phobius"/>
    </source>
</evidence>
<reference evidence="2" key="1">
    <citation type="submission" date="2022-09" db="EMBL/GenBank/DDBJ databases">
        <title>Intensive care unit water sources are persistently colonized with multi-drug resistant bacteria and are the site of extensive horizontal gene transfer of antibiotic resistance genes.</title>
        <authorList>
            <person name="Diorio-Toth L."/>
        </authorList>
    </citation>
    <scope>NUCLEOTIDE SEQUENCE</scope>
    <source>
        <strain evidence="2">GD04005</strain>
    </source>
</reference>
<feature type="transmembrane region" description="Helical" evidence="1">
    <location>
        <begin position="12"/>
        <end position="32"/>
    </location>
</feature>
<dbReference type="GO" id="GO:0043683">
    <property type="term" value="P:type IV pilus assembly"/>
    <property type="evidence" value="ECO:0007669"/>
    <property type="project" value="InterPro"/>
</dbReference>
<name>A0AA42I825_9GAMM</name>
<dbReference type="RefSeq" id="WP_279695293.1">
    <property type="nucleotide sequence ID" value="NZ_JAOEEO010000002.1"/>
</dbReference>
<dbReference type="InterPro" id="IPR032092">
    <property type="entry name" value="PilW"/>
</dbReference>
<gene>
    <name evidence="2" type="ORF">N7644_10065</name>
</gene>
<dbReference type="NCBIfam" id="TIGR02532">
    <property type="entry name" value="IV_pilin_GFxxxE"/>
    <property type="match status" value="1"/>
</dbReference>
<evidence type="ECO:0000313" key="3">
    <source>
        <dbReference type="Proteomes" id="UP001159329"/>
    </source>
</evidence>
<evidence type="ECO:0000313" key="2">
    <source>
        <dbReference type="EMBL" id="MDH0564031.1"/>
    </source>
</evidence>
<protein>
    <submittedName>
        <fullName evidence="2">PilW family protein</fullName>
    </submittedName>
</protein>
<dbReference type="InterPro" id="IPR012902">
    <property type="entry name" value="N_methyl_site"/>
</dbReference>
<keyword evidence="1" id="KW-1133">Transmembrane helix</keyword>
<dbReference type="EMBL" id="JAOEEO010000002">
    <property type="protein sequence ID" value="MDH0564031.1"/>
    <property type="molecule type" value="Genomic_DNA"/>
</dbReference>
<keyword evidence="1" id="KW-0472">Membrane</keyword>
<comment type="caution">
    <text evidence="2">The sequence shown here is derived from an EMBL/GenBank/DDBJ whole genome shotgun (WGS) entry which is preliminary data.</text>
</comment>
<dbReference type="Proteomes" id="UP001159329">
    <property type="component" value="Unassembled WGS sequence"/>
</dbReference>
<organism evidence="2 3">
    <name type="scientific">Acinetobacter courvalinii</name>
    <dbReference type="NCBI Taxonomy" id="280147"/>
    <lineage>
        <taxon>Bacteria</taxon>
        <taxon>Pseudomonadati</taxon>
        <taxon>Pseudomonadota</taxon>
        <taxon>Gammaproteobacteria</taxon>
        <taxon>Moraxellales</taxon>
        <taxon>Moraxellaceae</taxon>
        <taxon>Acinetobacter</taxon>
    </lineage>
</organism>
<dbReference type="AlphaFoldDB" id="A0AA42I825"/>
<sequence>MIKQAGFTLIELMLSLTLGLIITAAAILLFLAGQKSLSMQQGVADIQDNANFGLNYLTQDIRLANLNNFKAVINDQTAYGGIILTSSANAQKDAQGTPLSNIFWQVTGSNVATKFLSGSAIAPSNVQLSGSDILSDQLVIQYVPQYVLNSAGTIWSGGYDCEGNALNFPVTQPAKGGEFGQQVIVQRYFLRADNNKNENEPNQPLALACDAGHYPVEPAKAVNATDPLPAMAVTGYGDAGEIIMKRVDHFRVLLNIQDDSVTAPGASRRYITFKDYMALPSPRPRIVAVQIGILARSAQAVNKENSINDDQVFRVLDQEVIVKKPKAGSPKYIRQVVAQTIALRNVIGERGQ</sequence>
<dbReference type="Pfam" id="PF07963">
    <property type="entry name" value="N_methyl"/>
    <property type="match status" value="1"/>
</dbReference>
<accession>A0AA42I825</accession>
<dbReference type="Pfam" id="PF16074">
    <property type="entry name" value="PilW"/>
    <property type="match status" value="1"/>
</dbReference>